<dbReference type="InterPro" id="IPR036249">
    <property type="entry name" value="Thioredoxin-like_sf"/>
</dbReference>
<evidence type="ECO:0000256" key="3">
    <source>
        <dbReference type="ARBA" id="ARBA00023157"/>
    </source>
</evidence>
<sequence length="452" mass="53052">MIPVDDYFPGLKSTEALPTVMTDSLGRFKFSFTSTDPNFYQIISNNYHLLKADIFIEPKDSIYIEQSSWSAEPKFVIGGKGSEKLRHLEKDFSILPKDKLFYEKISGDHFTTELEFKRFIDSIHFERVNALNSFSSIPKVVKKYHLNTLEAERAAFLLEHLERRNYYTHGEFGYFFPDKTYYTFLDSIDFNNDFSKTTSAKLLAGKYLTDKAQLAFKNRNEEEWWKENLNWKLNFIAHQPKSAWKDLMALSTISEYSFGLMADDFFDYLKLFEENMQNHFSSDFNRNRFELNIASYKQLQPGSQAPDFELPDSNGILHKLSDFQGKIVYIDFWGTWCYPCIEEIPDALSLQEKYKDRPVIFIYIALENSSEINRWKEFIAGNNQRFGKFLDNKPFPGIHLVAENQFRNEAIKDYKINFAPTHVLIDQNGEIVKARAKRSKDIHEEIDKLLNQ</sequence>
<gene>
    <name evidence="6" type="ORF">A33Q_1406</name>
</gene>
<dbReference type="GO" id="GO:0030313">
    <property type="term" value="C:cell envelope"/>
    <property type="evidence" value="ECO:0007669"/>
    <property type="project" value="UniProtKB-SubCell"/>
</dbReference>
<organism evidence="6 7">
    <name type="scientific">Indibacter alkaliphilus (strain CCUG 57479 / KCTC 22604 / LW1)</name>
    <dbReference type="NCBI Taxonomy" id="1189612"/>
    <lineage>
        <taxon>Bacteria</taxon>
        <taxon>Pseudomonadati</taxon>
        <taxon>Bacteroidota</taxon>
        <taxon>Cytophagia</taxon>
        <taxon>Cytophagales</taxon>
        <taxon>Cyclobacteriaceae</taxon>
    </lineage>
</organism>
<comment type="subcellular location">
    <subcellularLocation>
        <location evidence="1">Cell envelope</location>
    </subcellularLocation>
</comment>
<dbReference type="Proteomes" id="UP000006073">
    <property type="component" value="Unassembled WGS sequence"/>
</dbReference>
<evidence type="ECO:0000256" key="4">
    <source>
        <dbReference type="ARBA" id="ARBA00023284"/>
    </source>
</evidence>
<dbReference type="SUPFAM" id="SSF52833">
    <property type="entry name" value="Thioredoxin-like"/>
    <property type="match status" value="1"/>
</dbReference>
<evidence type="ECO:0000256" key="1">
    <source>
        <dbReference type="ARBA" id="ARBA00004196"/>
    </source>
</evidence>
<accession>S2DIC6</accession>
<dbReference type="PROSITE" id="PS51352">
    <property type="entry name" value="THIOREDOXIN_2"/>
    <property type="match status" value="1"/>
</dbReference>
<evidence type="ECO:0000256" key="2">
    <source>
        <dbReference type="ARBA" id="ARBA00022748"/>
    </source>
</evidence>
<evidence type="ECO:0000313" key="7">
    <source>
        <dbReference type="Proteomes" id="UP000006073"/>
    </source>
</evidence>
<protein>
    <submittedName>
        <fullName evidence="6">Thiol:disulfide oxidoreductase</fullName>
    </submittedName>
</protein>
<dbReference type="InterPro" id="IPR013740">
    <property type="entry name" value="Redoxin"/>
</dbReference>
<dbReference type="PANTHER" id="PTHR42852:SF6">
    <property type="entry name" value="THIOL:DISULFIDE INTERCHANGE PROTEIN DSBE"/>
    <property type="match status" value="1"/>
</dbReference>
<proteinExistence type="predicted"/>
<reference evidence="6 7" key="1">
    <citation type="journal article" date="2013" name="Genome Announc.">
        <title>Draft Genome Sequence of Indibacter alkaliphilus Strain LW1T, Isolated from Lonar Lake, a Haloalkaline Lake in the Buldana District of Maharashtra, India.</title>
        <authorList>
            <person name="Singh A."/>
            <person name="Kumar Jangir P."/>
            <person name="Sharma R."/>
            <person name="Singh A."/>
            <person name="Kumar Pinnaka A."/>
            <person name="Shivaji S."/>
        </authorList>
    </citation>
    <scope>NUCLEOTIDE SEQUENCE [LARGE SCALE GENOMIC DNA]</scope>
    <source>
        <strain evidence="7">CCUG 57479 / KCTC 22604 / LW1</strain>
    </source>
</reference>
<dbReference type="CDD" id="cd02966">
    <property type="entry name" value="TlpA_like_family"/>
    <property type="match status" value="1"/>
</dbReference>
<dbReference type="STRING" id="1189612.A33Q_1406"/>
<dbReference type="AlphaFoldDB" id="S2DIC6"/>
<keyword evidence="7" id="KW-1185">Reference proteome</keyword>
<comment type="caution">
    <text evidence="6">The sequence shown here is derived from an EMBL/GenBank/DDBJ whole genome shotgun (WGS) entry which is preliminary data.</text>
</comment>
<feature type="domain" description="Thioredoxin" evidence="5">
    <location>
        <begin position="299"/>
        <end position="451"/>
    </location>
</feature>
<dbReference type="InterPro" id="IPR050553">
    <property type="entry name" value="Thioredoxin_ResA/DsbE_sf"/>
</dbReference>
<dbReference type="GO" id="GO:0017004">
    <property type="term" value="P:cytochrome complex assembly"/>
    <property type="evidence" value="ECO:0007669"/>
    <property type="project" value="UniProtKB-KW"/>
</dbReference>
<dbReference type="InterPro" id="IPR013766">
    <property type="entry name" value="Thioredoxin_domain"/>
</dbReference>
<keyword evidence="3" id="KW-1015">Disulfide bond</keyword>
<dbReference type="Gene3D" id="3.40.30.10">
    <property type="entry name" value="Glutaredoxin"/>
    <property type="match status" value="1"/>
</dbReference>
<keyword evidence="2" id="KW-0201">Cytochrome c-type biogenesis</keyword>
<dbReference type="GO" id="GO:0016491">
    <property type="term" value="F:oxidoreductase activity"/>
    <property type="evidence" value="ECO:0007669"/>
    <property type="project" value="InterPro"/>
</dbReference>
<evidence type="ECO:0000313" key="6">
    <source>
        <dbReference type="EMBL" id="EOZ98752.1"/>
    </source>
</evidence>
<keyword evidence="4" id="KW-0676">Redox-active center</keyword>
<dbReference type="EMBL" id="ALWO02000023">
    <property type="protein sequence ID" value="EOZ98752.1"/>
    <property type="molecule type" value="Genomic_DNA"/>
</dbReference>
<evidence type="ECO:0000259" key="5">
    <source>
        <dbReference type="PROSITE" id="PS51352"/>
    </source>
</evidence>
<dbReference type="Pfam" id="PF08534">
    <property type="entry name" value="Redoxin"/>
    <property type="match status" value="1"/>
</dbReference>
<dbReference type="PANTHER" id="PTHR42852">
    <property type="entry name" value="THIOL:DISULFIDE INTERCHANGE PROTEIN DSBE"/>
    <property type="match status" value="1"/>
</dbReference>
<name>S2DIC6_INDAL</name>
<dbReference type="eggNOG" id="COG0526">
    <property type="taxonomic scope" value="Bacteria"/>
</dbReference>